<dbReference type="GO" id="GO:0005789">
    <property type="term" value="C:endoplasmic reticulum membrane"/>
    <property type="evidence" value="ECO:0007669"/>
    <property type="project" value="TreeGrafter"/>
</dbReference>
<proteinExistence type="inferred from homology"/>
<comment type="similarity">
    <text evidence="2 12">Belongs to the ELO family.</text>
</comment>
<name>A0AAW2YUU6_9EUKA</name>
<dbReference type="GO" id="GO:0034625">
    <property type="term" value="P:fatty acid elongation, monounsaturated fatty acid"/>
    <property type="evidence" value="ECO:0007669"/>
    <property type="project" value="TreeGrafter"/>
</dbReference>
<keyword evidence="4 12" id="KW-0808">Transferase</keyword>
<dbReference type="EC" id="2.3.1.-" evidence="12"/>
<evidence type="ECO:0000313" key="13">
    <source>
        <dbReference type="EMBL" id="KAL0480570.1"/>
    </source>
</evidence>
<feature type="transmembrane region" description="Helical" evidence="12">
    <location>
        <begin position="135"/>
        <end position="158"/>
    </location>
</feature>
<evidence type="ECO:0000256" key="4">
    <source>
        <dbReference type="ARBA" id="ARBA00022679"/>
    </source>
</evidence>
<keyword evidence="9 12" id="KW-0472">Membrane</keyword>
<comment type="caution">
    <text evidence="13">The sequence shown here is derived from an EMBL/GenBank/DDBJ whole genome shotgun (WGS) entry which is preliminary data.</text>
</comment>
<protein>
    <recommendedName>
        <fullName evidence="12">Elongation of fatty acids protein</fullName>
        <ecNumber evidence="12">2.3.1.-</ecNumber>
    </recommendedName>
</protein>
<dbReference type="GO" id="GO:0042761">
    <property type="term" value="P:very long-chain fatty acid biosynthetic process"/>
    <property type="evidence" value="ECO:0007669"/>
    <property type="project" value="TreeGrafter"/>
</dbReference>
<gene>
    <name evidence="13" type="ORF">AKO1_006820</name>
</gene>
<keyword evidence="5 12" id="KW-0812">Transmembrane</keyword>
<evidence type="ECO:0000256" key="7">
    <source>
        <dbReference type="ARBA" id="ARBA00022989"/>
    </source>
</evidence>
<comment type="catalytic activity">
    <reaction evidence="12">
        <text>an acyl-CoA + malonyl-CoA + H(+) = a 3-oxoacyl-CoA + CO2 + CoA</text>
        <dbReference type="Rhea" id="RHEA:50252"/>
        <dbReference type="ChEBI" id="CHEBI:15378"/>
        <dbReference type="ChEBI" id="CHEBI:16526"/>
        <dbReference type="ChEBI" id="CHEBI:57287"/>
        <dbReference type="ChEBI" id="CHEBI:57384"/>
        <dbReference type="ChEBI" id="CHEBI:58342"/>
        <dbReference type="ChEBI" id="CHEBI:90726"/>
    </reaction>
    <physiologicalReaction direction="left-to-right" evidence="12">
        <dbReference type="Rhea" id="RHEA:50253"/>
    </physiologicalReaction>
</comment>
<feature type="transmembrane region" description="Helical" evidence="12">
    <location>
        <begin position="95"/>
        <end position="115"/>
    </location>
</feature>
<keyword evidence="10 12" id="KW-0275">Fatty acid biosynthesis</keyword>
<sequence length="296" mass="34390">MTTQQDFVRVFNRIQVTNISSWKDCYDNLAGNFVFDADNTPMCSLSLLVITLVVYVVLSYSLNFIIGQRAHREKAPQNLYYTVLKYIGALHNFNMMMISTVCFIGLIYEVISAYLNDGFYAVLCDPEHKYNTGKIAFWMYLYHLSKFIELGDTLLIILRRGPLRFVHTYHHVTTMAIAYFGCASVGTGQWIPIAANTFVHMLMYYYYVQISFGRDVWWKIHLTDIQLTQFVIDAIAFTSWLICSYFIEYPRNNSCTGNELGAWFGDVMVISFFVLFHRIRTSNANYAKSKQELKKD</sequence>
<keyword evidence="3 12" id="KW-0444">Lipid biosynthesis</keyword>
<evidence type="ECO:0000313" key="14">
    <source>
        <dbReference type="Proteomes" id="UP001431209"/>
    </source>
</evidence>
<evidence type="ECO:0000256" key="12">
    <source>
        <dbReference type="RuleBase" id="RU361115"/>
    </source>
</evidence>
<dbReference type="GO" id="GO:0034626">
    <property type="term" value="P:fatty acid elongation, polyunsaturated fatty acid"/>
    <property type="evidence" value="ECO:0007669"/>
    <property type="project" value="TreeGrafter"/>
</dbReference>
<evidence type="ECO:0000256" key="9">
    <source>
        <dbReference type="ARBA" id="ARBA00023136"/>
    </source>
</evidence>
<dbReference type="GO" id="GO:0030148">
    <property type="term" value="P:sphingolipid biosynthetic process"/>
    <property type="evidence" value="ECO:0007669"/>
    <property type="project" value="TreeGrafter"/>
</dbReference>
<evidence type="ECO:0000256" key="1">
    <source>
        <dbReference type="ARBA" id="ARBA00004141"/>
    </source>
</evidence>
<dbReference type="Pfam" id="PF01151">
    <property type="entry name" value="ELO"/>
    <property type="match status" value="1"/>
</dbReference>
<dbReference type="Proteomes" id="UP001431209">
    <property type="component" value="Unassembled WGS sequence"/>
</dbReference>
<dbReference type="AlphaFoldDB" id="A0AAW2YUU6"/>
<dbReference type="PROSITE" id="PS01188">
    <property type="entry name" value="ELO"/>
    <property type="match status" value="1"/>
</dbReference>
<dbReference type="InterPro" id="IPR030457">
    <property type="entry name" value="ELO_CS"/>
</dbReference>
<keyword evidence="7 12" id="KW-1133">Transmembrane helix</keyword>
<feature type="transmembrane region" description="Helical" evidence="12">
    <location>
        <begin position="227"/>
        <end position="248"/>
    </location>
</feature>
<dbReference type="PANTHER" id="PTHR11157:SF134">
    <property type="entry name" value="ELONGATION OF FATTY ACIDS PROTEIN 1-RELATED"/>
    <property type="match status" value="1"/>
</dbReference>
<evidence type="ECO:0000256" key="11">
    <source>
        <dbReference type="ARBA" id="ARBA00047375"/>
    </source>
</evidence>
<feature type="transmembrane region" description="Helical" evidence="12">
    <location>
        <begin position="45"/>
        <end position="66"/>
    </location>
</feature>
<evidence type="ECO:0000256" key="10">
    <source>
        <dbReference type="ARBA" id="ARBA00023160"/>
    </source>
</evidence>
<dbReference type="GO" id="GO:0009922">
    <property type="term" value="F:fatty acid elongase activity"/>
    <property type="evidence" value="ECO:0007669"/>
    <property type="project" value="UniProtKB-EC"/>
</dbReference>
<evidence type="ECO:0000256" key="8">
    <source>
        <dbReference type="ARBA" id="ARBA00023098"/>
    </source>
</evidence>
<evidence type="ECO:0000256" key="5">
    <source>
        <dbReference type="ARBA" id="ARBA00022692"/>
    </source>
</evidence>
<comment type="subcellular location">
    <subcellularLocation>
        <location evidence="1">Membrane</location>
        <topology evidence="1">Multi-pass membrane protein</topology>
    </subcellularLocation>
</comment>
<evidence type="ECO:0000256" key="6">
    <source>
        <dbReference type="ARBA" id="ARBA00022832"/>
    </source>
</evidence>
<organism evidence="13 14">
    <name type="scientific">Acrasis kona</name>
    <dbReference type="NCBI Taxonomy" id="1008807"/>
    <lineage>
        <taxon>Eukaryota</taxon>
        <taxon>Discoba</taxon>
        <taxon>Heterolobosea</taxon>
        <taxon>Tetramitia</taxon>
        <taxon>Eutetramitia</taxon>
        <taxon>Acrasidae</taxon>
        <taxon>Acrasis</taxon>
    </lineage>
</organism>
<evidence type="ECO:0000256" key="3">
    <source>
        <dbReference type="ARBA" id="ARBA00022516"/>
    </source>
</evidence>
<dbReference type="PANTHER" id="PTHR11157">
    <property type="entry name" value="FATTY ACID ACYL TRANSFERASE-RELATED"/>
    <property type="match status" value="1"/>
</dbReference>
<dbReference type="EMBL" id="JAOPGA020000668">
    <property type="protein sequence ID" value="KAL0480570.1"/>
    <property type="molecule type" value="Genomic_DNA"/>
</dbReference>
<dbReference type="InterPro" id="IPR002076">
    <property type="entry name" value="ELO_fam"/>
</dbReference>
<reference evidence="13 14" key="1">
    <citation type="submission" date="2024-03" db="EMBL/GenBank/DDBJ databases">
        <title>The Acrasis kona genome and developmental transcriptomes reveal deep origins of eukaryotic multicellular pathways.</title>
        <authorList>
            <person name="Sheikh S."/>
            <person name="Fu C.-J."/>
            <person name="Brown M.W."/>
            <person name="Baldauf S.L."/>
        </authorList>
    </citation>
    <scope>NUCLEOTIDE SEQUENCE [LARGE SCALE GENOMIC DNA]</scope>
    <source>
        <strain evidence="13 14">ATCC MYA-3509</strain>
    </source>
</reference>
<comment type="catalytic activity">
    <reaction evidence="11">
        <text>a very-long-chain acyl-CoA + malonyl-CoA + H(+) = a very-long-chain 3-oxoacyl-CoA + CO2 + CoA</text>
        <dbReference type="Rhea" id="RHEA:32727"/>
        <dbReference type="ChEBI" id="CHEBI:15378"/>
        <dbReference type="ChEBI" id="CHEBI:16526"/>
        <dbReference type="ChEBI" id="CHEBI:57287"/>
        <dbReference type="ChEBI" id="CHEBI:57384"/>
        <dbReference type="ChEBI" id="CHEBI:90725"/>
        <dbReference type="ChEBI" id="CHEBI:90736"/>
        <dbReference type="EC" id="2.3.1.199"/>
    </reaction>
</comment>
<evidence type="ECO:0000256" key="2">
    <source>
        <dbReference type="ARBA" id="ARBA00007263"/>
    </source>
</evidence>
<keyword evidence="8 12" id="KW-0443">Lipid metabolism</keyword>
<dbReference type="GO" id="GO:0019367">
    <property type="term" value="P:fatty acid elongation, saturated fatty acid"/>
    <property type="evidence" value="ECO:0007669"/>
    <property type="project" value="TreeGrafter"/>
</dbReference>
<accession>A0AAW2YUU6</accession>
<feature type="transmembrane region" description="Helical" evidence="12">
    <location>
        <begin position="178"/>
        <end position="207"/>
    </location>
</feature>
<feature type="transmembrane region" description="Helical" evidence="12">
    <location>
        <begin position="260"/>
        <end position="279"/>
    </location>
</feature>
<keyword evidence="14" id="KW-1185">Reference proteome</keyword>
<keyword evidence="6 12" id="KW-0276">Fatty acid metabolism</keyword>